<sequence length="96" mass="10836">MAMIAKLVPPHMDKHHSFQVVNISKDDRDTILSMFRKPSVEKARPFLQGDSRGWVMVEFWSKDEEAIKAASDALAKSIGIESYGVGQFTRKELGLE</sequence>
<dbReference type="Proteomes" id="UP000637061">
    <property type="component" value="Unassembled WGS sequence"/>
</dbReference>
<dbReference type="EMBL" id="JAEHTE010000023">
    <property type="protein sequence ID" value="MBI6885757.1"/>
    <property type="molecule type" value="Genomic_DNA"/>
</dbReference>
<gene>
    <name evidence="1" type="ORF">JEU22_17770</name>
</gene>
<protein>
    <submittedName>
        <fullName evidence="1">Uncharacterized protein</fullName>
    </submittedName>
</protein>
<dbReference type="AlphaFoldDB" id="A0A8I1JJ72"/>
<comment type="caution">
    <text evidence="1">The sequence shown here is derived from an EMBL/GenBank/DDBJ whole genome shotgun (WGS) entry which is preliminary data.</text>
</comment>
<name>A0A8I1JJ72_PSEPU</name>
<evidence type="ECO:0000313" key="2">
    <source>
        <dbReference type="Proteomes" id="UP000637061"/>
    </source>
</evidence>
<accession>A0A8I1JJ72</accession>
<organism evidence="1 2">
    <name type="scientific">Pseudomonas putida</name>
    <name type="common">Arthrobacter siderocapsulatus</name>
    <dbReference type="NCBI Taxonomy" id="303"/>
    <lineage>
        <taxon>Bacteria</taxon>
        <taxon>Pseudomonadati</taxon>
        <taxon>Pseudomonadota</taxon>
        <taxon>Gammaproteobacteria</taxon>
        <taxon>Pseudomonadales</taxon>
        <taxon>Pseudomonadaceae</taxon>
        <taxon>Pseudomonas</taxon>
    </lineage>
</organism>
<proteinExistence type="predicted"/>
<dbReference type="RefSeq" id="WP_198747686.1">
    <property type="nucleotide sequence ID" value="NZ_JAEHTE010000023.1"/>
</dbReference>
<evidence type="ECO:0000313" key="1">
    <source>
        <dbReference type="EMBL" id="MBI6885757.1"/>
    </source>
</evidence>
<reference evidence="1" key="1">
    <citation type="submission" date="2020-12" db="EMBL/GenBank/DDBJ databases">
        <title>Enhanced detection system for hospital associated transmission using whole genome sequencing surveillance.</title>
        <authorList>
            <person name="Harrison L.H."/>
            <person name="Van Tyne D."/>
            <person name="Marsh J.W."/>
            <person name="Griffith M.P."/>
            <person name="Snyder D.J."/>
            <person name="Cooper V.S."/>
            <person name="Mustapha M."/>
        </authorList>
    </citation>
    <scope>NUCLEOTIDE SEQUENCE</scope>
    <source>
        <strain evidence="1">PSB00042</strain>
    </source>
</reference>